<dbReference type="Gene3D" id="3.40.50.450">
    <property type="match status" value="1"/>
</dbReference>
<dbReference type="PANTHER" id="PTHR43022:SF1">
    <property type="entry name" value="PROTEIN SMF"/>
    <property type="match status" value="1"/>
</dbReference>
<feature type="domain" description="Smf/DprA SLOG" evidence="2">
    <location>
        <begin position="12"/>
        <end position="204"/>
    </location>
</feature>
<dbReference type="Pfam" id="PF02481">
    <property type="entry name" value="DNA_processg_A"/>
    <property type="match status" value="1"/>
</dbReference>
<evidence type="ECO:0000256" key="1">
    <source>
        <dbReference type="ARBA" id="ARBA00006525"/>
    </source>
</evidence>
<reference evidence="3 6" key="2">
    <citation type="submission" date="2018-08" db="EMBL/GenBank/DDBJ databases">
        <title>Complete genome of the Arcobacter molluscorum type strain LMG 25693.</title>
        <authorList>
            <person name="Miller W.G."/>
            <person name="Yee E."/>
            <person name="Bono J.L."/>
        </authorList>
    </citation>
    <scope>NUCLEOTIDE SEQUENCE [LARGE SCALE GENOMIC DNA]</scope>
    <source>
        <strain evidence="3 6">CECT 7696</strain>
    </source>
</reference>
<dbReference type="Proteomes" id="UP000221222">
    <property type="component" value="Unassembled WGS sequence"/>
</dbReference>
<dbReference type="KEGG" id="amol:AMOL_2464"/>
<evidence type="ECO:0000313" key="3">
    <source>
        <dbReference type="EMBL" id="AXX93406.1"/>
    </source>
</evidence>
<dbReference type="PANTHER" id="PTHR43022">
    <property type="entry name" value="PROTEIN SMF"/>
    <property type="match status" value="1"/>
</dbReference>
<proteinExistence type="inferred from homology"/>
<keyword evidence="5" id="KW-1185">Reference proteome</keyword>
<gene>
    <name evidence="3" type="primary">dprA</name>
    <name evidence="3" type="ORF">AMOL_2464</name>
    <name evidence="4" type="ORF">CPU12_08605</name>
</gene>
<dbReference type="Proteomes" id="UP000262712">
    <property type="component" value="Chromosome"/>
</dbReference>
<reference evidence="4 5" key="1">
    <citation type="submission" date="2017-09" db="EMBL/GenBank/DDBJ databases">
        <title>Arcobacter canalis sp. nov., a new species isolated from a water canal contaminated with urban sewage.</title>
        <authorList>
            <person name="Perez-Cataluna A."/>
            <person name="Salas-Masso N."/>
            <person name="Figueras M.J."/>
        </authorList>
    </citation>
    <scope>NUCLEOTIDE SEQUENCE [LARGE SCALE GENOMIC DNA]</scope>
    <source>
        <strain evidence="4 5">F98-3</strain>
    </source>
</reference>
<dbReference type="RefSeq" id="WP_099342701.1">
    <property type="nucleotide sequence ID" value="NZ_CP032098.1"/>
</dbReference>
<dbReference type="GO" id="GO:0009294">
    <property type="term" value="P:DNA-mediated transformation"/>
    <property type="evidence" value="ECO:0007669"/>
    <property type="project" value="InterPro"/>
</dbReference>
<dbReference type="EMBL" id="CP032098">
    <property type="protein sequence ID" value="AXX93406.1"/>
    <property type="molecule type" value="Genomic_DNA"/>
</dbReference>
<organism evidence="4 5">
    <name type="scientific">Malaciobacter molluscorum LMG 25693</name>
    <dbReference type="NCBI Taxonomy" id="870501"/>
    <lineage>
        <taxon>Bacteria</taxon>
        <taxon>Pseudomonadati</taxon>
        <taxon>Campylobacterota</taxon>
        <taxon>Epsilonproteobacteria</taxon>
        <taxon>Campylobacterales</taxon>
        <taxon>Arcobacteraceae</taxon>
        <taxon>Malaciobacter</taxon>
    </lineage>
</organism>
<sequence length="258" mass="29456">MTNKIEFKINEFKNLNKYPKDLFYRGNLDLLKKQKVSIVGTRKPISYTKNLTYTISSLLSTRDICIVSGGAMGVDAIAHQGAKSNNTICILANGLNIKYPKVNKNLLTSIENEGLLLSTYKDDTLATKYSFVLRNELVVALSDILIIMQADQNSGSIRSLEYALKMNKKVYTIAHRIEDNKGLIPYIKKGLVEVIYDINEFINSIKTNKNENDDDEILNYLKTNPSYEEAIFKYQDKIFEYELNCIFKVENGICKVIY</sequence>
<accession>A0A2G1DH25</accession>
<evidence type="ECO:0000313" key="4">
    <source>
        <dbReference type="EMBL" id="PHO17809.1"/>
    </source>
</evidence>
<dbReference type="AlphaFoldDB" id="A0A2G1DH25"/>
<name>A0A2G1DH25_9BACT</name>
<dbReference type="InterPro" id="IPR057666">
    <property type="entry name" value="DrpA_SLOG"/>
</dbReference>
<evidence type="ECO:0000313" key="5">
    <source>
        <dbReference type="Proteomes" id="UP000221222"/>
    </source>
</evidence>
<comment type="similarity">
    <text evidence="1">Belongs to the DprA/Smf family.</text>
</comment>
<evidence type="ECO:0000259" key="2">
    <source>
        <dbReference type="Pfam" id="PF02481"/>
    </source>
</evidence>
<protein>
    <submittedName>
        <fullName evidence="4">DNA processing protein DprA</fullName>
    </submittedName>
    <submittedName>
        <fullName evidence="3">DNA protecting protein DprA</fullName>
    </submittedName>
</protein>
<evidence type="ECO:0000313" key="6">
    <source>
        <dbReference type="Proteomes" id="UP000262712"/>
    </source>
</evidence>
<dbReference type="InterPro" id="IPR003488">
    <property type="entry name" value="DprA"/>
</dbReference>
<dbReference type="SUPFAM" id="SSF102405">
    <property type="entry name" value="MCP/YpsA-like"/>
    <property type="match status" value="1"/>
</dbReference>
<dbReference type="EMBL" id="NXFY01000012">
    <property type="protein sequence ID" value="PHO17809.1"/>
    <property type="molecule type" value="Genomic_DNA"/>
</dbReference>